<feature type="compositionally biased region" description="Gly residues" evidence="1">
    <location>
        <begin position="36"/>
        <end position="49"/>
    </location>
</feature>
<feature type="compositionally biased region" description="Low complexity" evidence="1">
    <location>
        <begin position="266"/>
        <end position="278"/>
    </location>
</feature>
<accession>A0A5C6GFA4</accession>
<dbReference type="CDD" id="cd00920">
    <property type="entry name" value="Cupredoxin"/>
    <property type="match status" value="1"/>
</dbReference>
<reference evidence="4" key="1">
    <citation type="submission" date="2018-12" db="EMBL/GenBank/DDBJ databases">
        <title>The complete genome of Metarhizium rileyi, a key fungal pathogen of Lepidoptera.</title>
        <authorList>
            <person name="Binneck E."/>
            <person name="Lastra C.C.L."/>
            <person name="Sosa-Gomez D.R."/>
        </authorList>
    </citation>
    <scope>NUCLEOTIDE SEQUENCE [LARGE SCALE GENOMIC DNA]</scope>
    <source>
        <strain evidence="4">Cep018-CH2</strain>
    </source>
</reference>
<feature type="signal peptide" evidence="2">
    <location>
        <begin position="1"/>
        <end position="19"/>
    </location>
</feature>
<comment type="caution">
    <text evidence="3">The sequence shown here is derived from an EMBL/GenBank/DDBJ whole genome shotgun (WGS) entry which is preliminary data.</text>
</comment>
<feature type="compositionally biased region" description="Low complexity" evidence="1">
    <location>
        <begin position="288"/>
        <end position="330"/>
    </location>
</feature>
<organism evidence="3 4">
    <name type="scientific">Metarhizium rileyi (strain RCEF 4871)</name>
    <name type="common">Nomuraea rileyi</name>
    <dbReference type="NCBI Taxonomy" id="1649241"/>
    <lineage>
        <taxon>Eukaryota</taxon>
        <taxon>Fungi</taxon>
        <taxon>Dikarya</taxon>
        <taxon>Ascomycota</taxon>
        <taxon>Pezizomycotina</taxon>
        <taxon>Sordariomycetes</taxon>
        <taxon>Hypocreomycetidae</taxon>
        <taxon>Hypocreales</taxon>
        <taxon>Clavicipitaceae</taxon>
        <taxon>Metarhizium</taxon>
    </lineage>
</organism>
<dbReference type="PANTHER" id="PTHR34883:SF17">
    <property type="entry name" value="CUPREDOXIN"/>
    <property type="match status" value="1"/>
</dbReference>
<dbReference type="SUPFAM" id="SSF49503">
    <property type="entry name" value="Cupredoxins"/>
    <property type="match status" value="1"/>
</dbReference>
<sequence>MKTYITLLAIASLVQSGAGAPRSEAGHLQARSNQASGGGGGGIGDDIGGSIDGSALGSANGSNVGGGSNGGGAGGNGGGAGGDLVGTSGNPIPVVVGGPQDLFVPNLIRAQIGQTIQFQFSNGNHTVTQGKDSAGCAPITKEELKGGAEPVHSGHLPFKDGDQNVGTFDVRINSTDPILLYCATGNHCMTGQVMVINPSDEGQLIRYQKISQEVKENIDSGAPTGGTVGQIPLAKALFAPAPPKKAKGTPGVKGAGGAGGAGDAGAAGKPPAMEAGKPSAGGAGGAGKPPAMEAGEAGKPPAMEAGEAGKPPAMEAGGAGKPPAAAPGGASSPIESVSGGQNGSPLVIVLKDA</sequence>
<feature type="compositionally biased region" description="Gly residues" evidence="1">
    <location>
        <begin position="251"/>
        <end position="265"/>
    </location>
</feature>
<proteinExistence type="predicted"/>
<evidence type="ECO:0000256" key="1">
    <source>
        <dbReference type="SAM" id="MobiDB-lite"/>
    </source>
</evidence>
<feature type="region of interest" description="Disordered" evidence="1">
    <location>
        <begin position="20"/>
        <end position="49"/>
    </location>
</feature>
<gene>
    <name evidence="3" type="ORF">ED733_007818</name>
</gene>
<dbReference type="AlphaFoldDB" id="A0A5C6GFA4"/>
<evidence type="ECO:0000256" key="2">
    <source>
        <dbReference type="SAM" id="SignalP"/>
    </source>
</evidence>
<protein>
    <recommendedName>
        <fullName evidence="5">Extracellular serine-rich protein</fullName>
    </recommendedName>
</protein>
<feature type="chain" id="PRO_5022663296" description="Extracellular serine-rich protein" evidence="2">
    <location>
        <begin position="20"/>
        <end position="353"/>
    </location>
</feature>
<dbReference type="PANTHER" id="PTHR34883">
    <property type="entry name" value="SERINE-RICH PROTEIN, PUTATIVE-RELATED-RELATED"/>
    <property type="match status" value="1"/>
</dbReference>
<dbReference type="InterPro" id="IPR008972">
    <property type="entry name" value="Cupredoxin"/>
</dbReference>
<keyword evidence="2" id="KW-0732">Signal</keyword>
<dbReference type="InterPro" id="IPR052953">
    <property type="entry name" value="Ser-rich/MCO-related"/>
</dbReference>
<evidence type="ECO:0008006" key="5">
    <source>
        <dbReference type="Google" id="ProtNLM"/>
    </source>
</evidence>
<dbReference type="Gene3D" id="2.60.40.420">
    <property type="entry name" value="Cupredoxins - blue copper proteins"/>
    <property type="match status" value="1"/>
</dbReference>
<dbReference type="EMBL" id="SBHS01000006">
    <property type="protein sequence ID" value="TWU76109.1"/>
    <property type="molecule type" value="Genomic_DNA"/>
</dbReference>
<evidence type="ECO:0000313" key="4">
    <source>
        <dbReference type="Proteomes" id="UP000317257"/>
    </source>
</evidence>
<feature type="region of interest" description="Disordered" evidence="1">
    <location>
        <begin position="241"/>
        <end position="353"/>
    </location>
</feature>
<evidence type="ECO:0000313" key="3">
    <source>
        <dbReference type="EMBL" id="TWU76109.1"/>
    </source>
</evidence>
<name>A0A5C6GFA4_METRR</name>
<dbReference type="Proteomes" id="UP000317257">
    <property type="component" value="Unassembled WGS sequence"/>
</dbReference>